<comment type="similarity">
    <text evidence="1 6">Belongs to the metallo-dependent hydrolases superfamily. Adenine deaminase family.</text>
</comment>
<gene>
    <name evidence="6" type="primary">ade</name>
    <name evidence="9" type="ORF">AALO17_18590</name>
</gene>
<dbReference type="InterPro" id="IPR011059">
    <property type="entry name" value="Metal-dep_hydrolase_composite"/>
</dbReference>
<dbReference type="GO" id="GO:0006146">
    <property type="term" value="P:adenine catabolic process"/>
    <property type="evidence" value="ECO:0007669"/>
    <property type="project" value="InterPro"/>
</dbReference>
<name>A0A140DWG6_9FIRM</name>
<dbReference type="Pfam" id="PF13382">
    <property type="entry name" value="Adenine_deam_C"/>
    <property type="match status" value="1"/>
</dbReference>
<dbReference type="InterPro" id="IPR032466">
    <property type="entry name" value="Metal_Hydrolase"/>
</dbReference>
<evidence type="ECO:0000256" key="4">
    <source>
        <dbReference type="ARBA" id="ARBA00023211"/>
    </source>
</evidence>
<reference evidence="9 10" key="1">
    <citation type="journal article" date="2016" name="Gut Pathog.">
        <title>Whole genome sequencing of "Faecalibaculum rodentium" ALO17, isolated from C57BL/6J laboratory mouse feces.</title>
        <authorList>
            <person name="Lim S."/>
            <person name="Chang D.H."/>
            <person name="Ahn S."/>
            <person name="Kim B.C."/>
        </authorList>
    </citation>
    <scope>NUCLEOTIDE SEQUENCE [LARGE SCALE GENOMIC DNA]</scope>
    <source>
        <strain evidence="9 10">Alo17</strain>
    </source>
</reference>
<evidence type="ECO:0000256" key="3">
    <source>
        <dbReference type="ARBA" id="ARBA00022801"/>
    </source>
</evidence>
<evidence type="ECO:0000259" key="7">
    <source>
        <dbReference type="Pfam" id="PF01979"/>
    </source>
</evidence>
<dbReference type="KEGG" id="fro:AALO17_18590"/>
<dbReference type="HAMAP" id="MF_01518">
    <property type="entry name" value="Adenine_deamin"/>
    <property type="match status" value="1"/>
</dbReference>
<dbReference type="Pfam" id="PF01979">
    <property type="entry name" value="Amidohydro_1"/>
    <property type="match status" value="1"/>
</dbReference>
<keyword evidence="10" id="KW-1185">Reference proteome</keyword>
<feature type="domain" description="Amidohydrolase-related" evidence="7">
    <location>
        <begin position="81"/>
        <end position="367"/>
    </location>
</feature>
<dbReference type="NCBIfam" id="TIGR01178">
    <property type="entry name" value="ade"/>
    <property type="match status" value="1"/>
</dbReference>
<comment type="cofactor">
    <cofactor evidence="6">
        <name>Mn(2+)</name>
        <dbReference type="ChEBI" id="CHEBI:29035"/>
    </cofactor>
</comment>
<dbReference type="InterPro" id="IPR026912">
    <property type="entry name" value="Adenine_deam_C"/>
</dbReference>
<proteinExistence type="inferred from homology"/>
<dbReference type="PANTHER" id="PTHR11113:SF2">
    <property type="entry name" value="ADENINE DEAMINASE"/>
    <property type="match status" value="1"/>
</dbReference>
<evidence type="ECO:0000313" key="9">
    <source>
        <dbReference type="EMBL" id="AMK54993.1"/>
    </source>
</evidence>
<evidence type="ECO:0000256" key="6">
    <source>
        <dbReference type="HAMAP-Rule" id="MF_01518"/>
    </source>
</evidence>
<dbReference type="EC" id="3.5.4.2" evidence="2 6"/>
<dbReference type="InterPro" id="IPR006680">
    <property type="entry name" value="Amidohydro-rel"/>
</dbReference>
<dbReference type="EMBL" id="CP011391">
    <property type="protein sequence ID" value="AMK54993.1"/>
    <property type="molecule type" value="Genomic_DNA"/>
</dbReference>
<evidence type="ECO:0000256" key="5">
    <source>
        <dbReference type="ARBA" id="ARBA00047720"/>
    </source>
</evidence>
<keyword evidence="3 6" id="KW-0378">Hydrolase</keyword>
<evidence type="ECO:0000313" key="10">
    <source>
        <dbReference type="Proteomes" id="UP000069771"/>
    </source>
</evidence>
<dbReference type="STRING" id="1702221.AALO17_18590"/>
<dbReference type="GO" id="GO:0000034">
    <property type="term" value="F:adenine deaminase activity"/>
    <property type="evidence" value="ECO:0007669"/>
    <property type="project" value="UniProtKB-UniRule"/>
</dbReference>
<evidence type="ECO:0000256" key="2">
    <source>
        <dbReference type="ARBA" id="ARBA00012782"/>
    </source>
</evidence>
<dbReference type="CDD" id="cd01295">
    <property type="entry name" value="AdeC"/>
    <property type="match status" value="1"/>
</dbReference>
<protein>
    <recommendedName>
        <fullName evidence="2 6">Adenine deaminase</fullName>
        <shortName evidence="6">Adenase</shortName>
        <shortName evidence="6">Adenine aminase</shortName>
        <ecNumber evidence="2 6">3.5.4.2</ecNumber>
    </recommendedName>
</protein>
<dbReference type="Gene3D" id="3.20.20.140">
    <property type="entry name" value="Metal-dependent hydrolases"/>
    <property type="match status" value="1"/>
</dbReference>
<organism evidence="9 10">
    <name type="scientific">Faecalibaculum rodentium</name>
    <dbReference type="NCBI Taxonomy" id="1702221"/>
    <lineage>
        <taxon>Bacteria</taxon>
        <taxon>Bacillati</taxon>
        <taxon>Bacillota</taxon>
        <taxon>Erysipelotrichia</taxon>
        <taxon>Erysipelotrichales</taxon>
        <taxon>Erysipelotrichaceae</taxon>
        <taxon>Faecalibaculum</taxon>
    </lineage>
</organism>
<keyword evidence="4 6" id="KW-0464">Manganese</keyword>
<dbReference type="Gene3D" id="2.30.40.10">
    <property type="entry name" value="Urease, subunit C, domain 1"/>
    <property type="match status" value="1"/>
</dbReference>
<dbReference type="AlphaFoldDB" id="A0A140DWG6"/>
<dbReference type="Proteomes" id="UP000069771">
    <property type="component" value="Chromosome"/>
</dbReference>
<dbReference type="PATRIC" id="fig|1702221.3.peg.1812"/>
<feature type="domain" description="Adenine deaminase C-terminal" evidence="8">
    <location>
        <begin position="426"/>
        <end position="572"/>
    </location>
</feature>
<dbReference type="PANTHER" id="PTHR11113">
    <property type="entry name" value="N-ACETYLGLUCOSAMINE-6-PHOSPHATE DEACETYLASE"/>
    <property type="match status" value="1"/>
</dbReference>
<sequence length="578" mass="62483">MSRSMPAFETILWNGKVLICMKRIIEAALQDRPCDLVLKNARIVNVFTDQILEGDIGICGGRIAGIGSMEGKEETDLQGRFVLPGFIDAHLHIESSMVTPQALSPVLLSHGVATAVCDPHEIANACGLPGIRFMLDSAGLSRMDYRFTLPSSVPSCDFEVNGAGTLSARDMEPLLAHPRVAGLAEVMRIPDVLSARPEMMEKLAVFQSAGLVIDGHAPALSGHHLQAYKAAGIENDHEAMTAEEAIERLQNGFTLFIREGSGARNLEPLLGGLLNAHMPLTRCCFCTDDKHIEDILQEGTIDWCLRKAVSLGCPPVEAVKMATLNPAVHYHLKNKGAIAPGYEADLVVVDDLKDFRIHAVYRTGQPVTEPAAGPAVTGQLEDTVHLPAFTARDLEQALRKDQVIGLVDHELYTLNLPASSLTADDLASCSYVCAMERYGKTGEYACGLLKGFNLKGGALAASYGHDSHNIIAAGDSFEDLALAIHKLEEIHGGYVLVREGRIAATLPLDIGGVMSREDAQTVADAALRMKKLARDMGVLEGVDPFATLSFLSLPVIPEIRITPQGLYDVKKRRFLDRD</sequence>
<evidence type="ECO:0000256" key="1">
    <source>
        <dbReference type="ARBA" id="ARBA00006773"/>
    </source>
</evidence>
<accession>A0A140DWG6</accession>
<dbReference type="SUPFAM" id="SSF51338">
    <property type="entry name" value="Composite domain of metallo-dependent hydrolases"/>
    <property type="match status" value="1"/>
</dbReference>
<dbReference type="InterPro" id="IPR006679">
    <property type="entry name" value="Adenine_deam"/>
</dbReference>
<comment type="catalytic activity">
    <reaction evidence="5 6">
        <text>adenine + H2O + H(+) = hypoxanthine + NH4(+)</text>
        <dbReference type="Rhea" id="RHEA:23688"/>
        <dbReference type="ChEBI" id="CHEBI:15377"/>
        <dbReference type="ChEBI" id="CHEBI:15378"/>
        <dbReference type="ChEBI" id="CHEBI:16708"/>
        <dbReference type="ChEBI" id="CHEBI:17368"/>
        <dbReference type="ChEBI" id="CHEBI:28938"/>
        <dbReference type="EC" id="3.5.4.2"/>
    </reaction>
</comment>
<evidence type="ECO:0000259" key="8">
    <source>
        <dbReference type="Pfam" id="PF13382"/>
    </source>
</evidence>
<dbReference type="SUPFAM" id="SSF51556">
    <property type="entry name" value="Metallo-dependent hydrolases"/>
    <property type="match status" value="1"/>
</dbReference>